<evidence type="ECO:0000256" key="2">
    <source>
        <dbReference type="SAM" id="Phobius"/>
    </source>
</evidence>
<evidence type="ECO:0000313" key="4">
    <source>
        <dbReference type="Proteomes" id="UP001240678"/>
    </source>
</evidence>
<comment type="caution">
    <text evidence="3">The sequence shown here is derived from an EMBL/GenBank/DDBJ whole genome shotgun (WGS) entry which is preliminary data.</text>
</comment>
<keyword evidence="2" id="KW-0472">Membrane</keyword>
<feature type="transmembrane region" description="Helical" evidence="2">
    <location>
        <begin position="47"/>
        <end position="71"/>
    </location>
</feature>
<feature type="region of interest" description="Disordered" evidence="1">
    <location>
        <begin position="119"/>
        <end position="238"/>
    </location>
</feature>
<evidence type="ECO:0000256" key="1">
    <source>
        <dbReference type="SAM" id="MobiDB-lite"/>
    </source>
</evidence>
<feature type="compositionally biased region" description="Basic and acidic residues" evidence="1">
    <location>
        <begin position="171"/>
        <end position="238"/>
    </location>
</feature>
<dbReference type="RefSeq" id="XP_060316269.1">
    <property type="nucleotide sequence ID" value="XM_060452311.1"/>
</dbReference>
<feature type="compositionally biased region" description="Basic and acidic residues" evidence="1">
    <location>
        <begin position="139"/>
        <end position="150"/>
    </location>
</feature>
<name>A0AAJ0E441_9PEZI</name>
<keyword evidence="2" id="KW-1133">Transmembrane helix</keyword>
<feature type="compositionally biased region" description="Basic residues" evidence="1">
    <location>
        <begin position="151"/>
        <end position="162"/>
    </location>
</feature>
<evidence type="ECO:0000313" key="3">
    <source>
        <dbReference type="EMBL" id="KAK1532145.1"/>
    </source>
</evidence>
<gene>
    <name evidence="3" type="ORF">CCOS01_04128</name>
</gene>
<proteinExistence type="predicted"/>
<reference evidence="3 4" key="1">
    <citation type="submission" date="2016-10" db="EMBL/GenBank/DDBJ databases">
        <title>The genome sequence of Colletotrichum fioriniae PJ7.</title>
        <authorList>
            <person name="Baroncelli R."/>
        </authorList>
    </citation>
    <scope>NUCLEOTIDE SEQUENCE [LARGE SCALE GENOMIC DNA]</scope>
    <source>
        <strain evidence="3 4">IMI 309622</strain>
    </source>
</reference>
<keyword evidence="4" id="KW-1185">Reference proteome</keyword>
<keyword evidence="2" id="KW-0812">Transmembrane</keyword>
<protein>
    <submittedName>
        <fullName evidence="3">Uncharacterized protein</fullName>
    </submittedName>
</protein>
<accession>A0AAJ0E441</accession>
<sequence length="238" mass="26597">MRPSDVNPQSAGTPKEKKILGKRCDGVEAAKLGIECLEPKISKASSWVHLGLVATIGMAFFTVAALAAPIAEPLDTDLIERSTDLTARGEGLAFTGAISALEQRNSKKKCKRTNNKGYCTDSDDDKKDKKKKQCKRNKKGDCSDSDDDKKDKKKKQCRRNKKGNCSDDEDEKKKGNQKEDKKKNDDNKNDDNKNDDNKNDDNKNDDNKNDDNKNDDNKNDDEKNDDQKNGKDDKGGFY</sequence>
<dbReference type="EMBL" id="MOOE01000004">
    <property type="protein sequence ID" value="KAK1532145.1"/>
    <property type="molecule type" value="Genomic_DNA"/>
</dbReference>
<organism evidence="3 4">
    <name type="scientific">Colletotrichum costaricense</name>
    <dbReference type="NCBI Taxonomy" id="1209916"/>
    <lineage>
        <taxon>Eukaryota</taxon>
        <taxon>Fungi</taxon>
        <taxon>Dikarya</taxon>
        <taxon>Ascomycota</taxon>
        <taxon>Pezizomycotina</taxon>
        <taxon>Sordariomycetes</taxon>
        <taxon>Hypocreomycetidae</taxon>
        <taxon>Glomerellales</taxon>
        <taxon>Glomerellaceae</taxon>
        <taxon>Colletotrichum</taxon>
        <taxon>Colletotrichum acutatum species complex</taxon>
    </lineage>
</organism>
<dbReference type="AlphaFoldDB" id="A0AAJ0E441"/>
<dbReference type="GeneID" id="85335858"/>
<dbReference type="Proteomes" id="UP001240678">
    <property type="component" value="Unassembled WGS sequence"/>
</dbReference>
<feature type="compositionally biased region" description="Basic residues" evidence="1">
    <location>
        <begin position="128"/>
        <end position="138"/>
    </location>
</feature>